<proteinExistence type="inferred from homology"/>
<dbReference type="Proteomes" id="UP001597128">
    <property type="component" value="Unassembled WGS sequence"/>
</dbReference>
<accession>A0ABW3F8K5</accession>
<feature type="site" description="Important for substrate specificity" evidence="4">
    <location>
        <position position="16"/>
    </location>
</feature>
<keyword evidence="4" id="KW-0963">Cytoplasm</keyword>
<sequence>MSASTPPIILASSSRYRREVLEKLHLPFSCISPDIDETPLVNESPEQTSLRLSESKARKVAERYPQALIIGCDQVATVDGLQIGKPGNHENAVKQLTILSGKEVVFHSAIALYDSASQHMQSTSVPYHVKFKTLTPLQIETYLQLEQPYDCAGSAKSEGMGIALLDYMRGDDPNALIGLPLIALVNMLQHAGINVLSLPRT</sequence>
<dbReference type="CDD" id="cd00555">
    <property type="entry name" value="Maf"/>
    <property type="match status" value="1"/>
</dbReference>
<dbReference type="PANTHER" id="PTHR43213">
    <property type="entry name" value="BIFUNCTIONAL DTTP/UTP PYROPHOSPHATASE/METHYLTRANSFERASE PROTEIN-RELATED"/>
    <property type="match status" value="1"/>
</dbReference>
<evidence type="ECO:0000256" key="4">
    <source>
        <dbReference type="HAMAP-Rule" id="MF_00528"/>
    </source>
</evidence>
<dbReference type="EC" id="3.6.1.-" evidence="4"/>
<keyword evidence="2 4" id="KW-0378">Hydrolase</keyword>
<name>A0ABW3F8K5_9PROT</name>
<dbReference type="EMBL" id="JBHTKB010000001">
    <property type="protein sequence ID" value="MFD0912762.1"/>
    <property type="molecule type" value="Genomic_DNA"/>
</dbReference>
<keyword evidence="3 4" id="KW-0546">Nucleotide metabolism</keyword>
<dbReference type="PIRSF" id="PIRSF006305">
    <property type="entry name" value="Maf"/>
    <property type="match status" value="1"/>
</dbReference>
<organism evidence="5 6">
    <name type="scientific">Methylophilus luteus</name>
    <dbReference type="NCBI Taxonomy" id="640108"/>
    <lineage>
        <taxon>Bacteria</taxon>
        <taxon>Pseudomonadati</taxon>
        <taxon>Pseudomonadota</taxon>
        <taxon>Betaproteobacteria</taxon>
        <taxon>Nitrosomonadales</taxon>
        <taxon>Methylophilaceae</taxon>
        <taxon>Methylophilus</taxon>
    </lineage>
</organism>
<comment type="caution">
    <text evidence="4">Lacks conserved residue(s) required for the propagation of feature annotation.</text>
</comment>
<dbReference type="Gene3D" id="3.90.950.10">
    <property type="match status" value="1"/>
</dbReference>
<evidence type="ECO:0000256" key="2">
    <source>
        <dbReference type="ARBA" id="ARBA00022801"/>
    </source>
</evidence>
<feature type="site" description="Important for substrate specificity" evidence="4">
    <location>
        <position position="74"/>
    </location>
</feature>
<dbReference type="RefSeq" id="WP_379055911.1">
    <property type="nucleotide sequence ID" value="NZ_JBHTKB010000001.1"/>
</dbReference>
<evidence type="ECO:0000256" key="3">
    <source>
        <dbReference type="ARBA" id="ARBA00023080"/>
    </source>
</evidence>
<feature type="site" description="Important for substrate specificity" evidence="4">
    <location>
        <position position="158"/>
    </location>
</feature>
<dbReference type="Pfam" id="PF02545">
    <property type="entry name" value="Maf"/>
    <property type="match status" value="1"/>
</dbReference>
<dbReference type="SUPFAM" id="SSF52972">
    <property type="entry name" value="ITPase-like"/>
    <property type="match status" value="1"/>
</dbReference>
<protein>
    <recommendedName>
        <fullName evidence="4">7-methyl-GTP pyrophosphatase</fullName>
        <shortName evidence="4">m(7)GTP pyrophosphatase</shortName>
        <ecNumber evidence="4">3.6.1.-</ecNumber>
    </recommendedName>
</protein>
<comment type="catalytic activity">
    <reaction evidence="4">
        <text>N(7)-methyl-GTP + H2O = N(7)-methyl-GMP + diphosphate + H(+)</text>
        <dbReference type="Rhea" id="RHEA:58744"/>
        <dbReference type="ChEBI" id="CHEBI:15377"/>
        <dbReference type="ChEBI" id="CHEBI:15378"/>
        <dbReference type="ChEBI" id="CHEBI:33019"/>
        <dbReference type="ChEBI" id="CHEBI:58285"/>
        <dbReference type="ChEBI" id="CHEBI:87133"/>
    </reaction>
</comment>
<gene>
    <name evidence="5" type="ORF">ACFQ1Z_04315</name>
</gene>
<comment type="function">
    <text evidence="4">Nucleoside triphosphate pyrophosphatase that hydrolyzes 7-methyl-GTP (m(7)GTP). May have a dual role in cell division arrest and in preventing the incorporation of modified nucleotides into cellular nucleic acids.</text>
</comment>
<dbReference type="NCBIfam" id="TIGR00172">
    <property type="entry name" value="maf"/>
    <property type="match status" value="1"/>
</dbReference>
<evidence type="ECO:0000256" key="1">
    <source>
        <dbReference type="ARBA" id="ARBA00001968"/>
    </source>
</evidence>
<keyword evidence="6" id="KW-1185">Reference proteome</keyword>
<comment type="caution">
    <text evidence="5">The sequence shown here is derived from an EMBL/GenBank/DDBJ whole genome shotgun (WGS) entry which is preliminary data.</text>
</comment>
<reference evidence="6" key="1">
    <citation type="journal article" date="2019" name="Int. J. Syst. Evol. Microbiol.">
        <title>The Global Catalogue of Microorganisms (GCM) 10K type strain sequencing project: providing services to taxonomists for standard genome sequencing and annotation.</title>
        <authorList>
            <consortium name="The Broad Institute Genomics Platform"/>
            <consortium name="The Broad Institute Genome Sequencing Center for Infectious Disease"/>
            <person name="Wu L."/>
            <person name="Ma J."/>
        </authorList>
    </citation>
    <scope>NUCLEOTIDE SEQUENCE [LARGE SCALE GENOMIC DNA]</scope>
    <source>
        <strain evidence="6">CCUG 58412</strain>
    </source>
</reference>
<dbReference type="PANTHER" id="PTHR43213:SF5">
    <property type="entry name" value="BIFUNCTIONAL DTTP_UTP PYROPHOSPHATASE_METHYLTRANSFERASE PROTEIN-RELATED"/>
    <property type="match status" value="1"/>
</dbReference>
<comment type="similarity">
    <text evidence="4">Belongs to the Maf family. YceF subfamily.</text>
</comment>
<comment type="subcellular location">
    <subcellularLocation>
        <location evidence="4">Cytoplasm</location>
    </subcellularLocation>
</comment>
<feature type="active site" description="Proton acceptor" evidence="4">
    <location>
        <position position="73"/>
    </location>
</feature>
<dbReference type="InterPro" id="IPR029001">
    <property type="entry name" value="ITPase-like_fam"/>
</dbReference>
<evidence type="ECO:0000313" key="5">
    <source>
        <dbReference type="EMBL" id="MFD0912762.1"/>
    </source>
</evidence>
<comment type="cofactor">
    <cofactor evidence="1 4">
        <name>a divalent metal cation</name>
        <dbReference type="ChEBI" id="CHEBI:60240"/>
    </cofactor>
</comment>
<dbReference type="InterPro" id="IPR003697">
    <property type="entry name" value="Maf-like"/>
</dbReference>
<evidence type="ECO:0000313" key="6">
    <source>
        <dbReference type="Proteomes" id="UP001597128"/>
    </source>
</evidence>
<dbReference type="HAMAP" id="MF_00528">
    <property type="entry name" value="Maf"/>
    <property type="match status" value="1"/>
</dbReference>